<dbReference type="Proteomes" id="UP001209885">
    <property type="component" value="Unassembled WGS sequence"/>
</dbReference>
<comment type="caution">
    <text evidence="1">The sequence shown here is derived from an EMBL/GenBank/DDBJ whole genome shotgun (WGS) entry which is preliminary data.</text>
</comment>
<keyword evidence="2" id="KW-1185">Reference proteome</keyword>
<reference evidence="1 2" key="1">
    <citation type="submission" date="2022-11" db="EMBL/GenBank/DDBJ databases">
        <title>The characterization of three novel Bacteroidetes species and genomic analysis of their roles in tidal elemental geochemical cycles.</title>
        <authorList>
            <person name="Ma K."/>
        </authorList>
    </citation>
    <scope>NUCLEOTIDE SEQUENCE [LARGE SCALE GENOMIC DNA]</scope>
    <source>
        <strain evidence="1 2">M17</strain>
    </source>
</reference>
<dbReference type="InterPro" id="IPR007358">
    <property type="entry name" value="Nucleoid_associated_NdpA"/>
</dbReference>
<sequence length="344" mass="40679">MFNLKNARLDRLAVHRVGSKTDPESLDLSKDEITPDEDILNLLKKFFLKPFSEERFFSFKHSTDISLNECYYYVKEVFTDPEKFYDNSCKIASLLHSESRHPNIKTGELYVSYFDDVNFGENITEAIGIFKSESKDTYLKVYPKKSTYQVDAEMGVNINKLDKGCLIFNVEEEDGYRLMIIDKTNKGGEAQYWIDDFLQVKIHENNYYHTESYLDLCMNFVEEVFPEADKIDKIGMKQNASNYFKEKESFNVKEFEDEVMQQPEIIDAFNDYKSQYQETKQVKTYDEFDINKSAVKKSSKFIKSVLKLDKNFHIYVHGDRSKIEKGYDEEKQLNYYTVYFEEEN</sequence>
<gene>
    <name evidence="1" type="ORF">OO013_13525</name>
</gene>
<dbReference type="EMBL" id="JAPFQN010000006">
    <property type="protein sequence ID" value="MCX2744897.1"/>
    <property type="molecule type" value="Genomic_DNA"/>
</dbReference>
<evidence type="ECO:0000313" key="1">
    <source>
        <dbReference type="EMBL" id="MCX2744897.1"/>
    </source>
</evidence>
<accession>A0ABT3RTJ9</accession>
<dbReference type="RefSeq" id="WP_266057422.1">
    <property type="nucleotide sequence ID" value="NZ_JAPFQN010000006.1"/>
</dbReference>
<protein>
    <submittedName>
        <fullName evidence="1">Nucleoid-associated protein</fullName>
    </submittedName>
</protein>
<evidence type="ECO:0000313" key="2">
    <source>
        <dbReference type="Proteomes" id="UP001209885"/>
    </source>
</evidence>
<proteinExistence type="predicted"/>
<organism evidence="1 2">
    <name type="scientific">Mangrovivirga halotolerans</name>
    <dbReference type="NCBI Taxonomy" id="2993936"/>
    <lineage>
        <taxon>Bacteria</taxon>
        <taxon>Pseudomonadati</taxon>
        <taxon>Bacteroidota</taxon>
        <taxon>Cytophagia</taxon>
        <taxon>Cytophagales</taxon>
        <taxon>Mangrovivirgaceae</taxon>
        <taxon>Mangrovivirga</taxon>
    </lineage>
</organism>
<dbReference type="Pfam" id="PF04245">
    <property type="entry name" value="NA37"/>
    <property type="match status" value="1"/>
</dbReference>
<name>A0ABT3RTJ9_9BACT</name>